<feature type="binding site" evidence="14">
    <location>
        <position position="250"/>
    </location>
    <ligand>
        <name>ATP</name>
        <dbReference type="ChEBI" id="CHEBI:30616"/>
    </ligand>
</feature>
<feature type="non-terminal residue" evidence="16">
    <location>
        <position position="1"/>
    </location>
</feature>
<dbReference type="EMBL" id="KV454302">
    <property type="protein sequence ID" value="ODQ69895.1"/>
    <property type="molecule type" value="Genomic_DNA"/>
</dbReference>
<dbReference type="EC" id="2.7.7.87" evidence="3"/>
<evidence type="ECO:0000313" key="17">
    <source>
        <dbReference type="Proteomes" id="UP000094385"/>
    </source>
</evidence>
<evidence type="ECO:0000256" key="3">
    <source>
        <dbReference type="ARBA" id="ARBA00012584"/>
    </source>
</evidence>
<evidence type="ECO:0000256" key="7">
    <source>
        <dbReference type="ARBA" id="ARBA00022694"/>
    </source>
</evidence>
<keyword evidence="8" id="KW-0548">Nucleotidyltransferase</keyword>
<evidence type="ECO:0000256" key="1">
    <source>
        <dbReference type="ARBA" id="ARBA00004496"/>
    </source>
</evidence>
<feature type="binding site" evidence="14">
    <location>
        <position position="78"/>
    </location>
    <ligand>
        <name>L-threonine</name>
        <dbReference type="ChEBI" id="CHEBI:57926"/>
    </ligand>
</feature>
<evidence type="ECO:0000256" key="4">
    <source>
        <dbReference type="ARBA" id="ARBA00015492"/>
    </source>
</evidence>
<keyword evidence="7" id="KW-0819">tRNA processing</keyword>
<gene>
    <name evidence="16" type="ORF">LIPSTDRAFT_42443</name>
</gene>
<feature type="binding site" evidence="14">
    <location>
        <position position="206"/>
    </location>
    <ligand>
        <name>ATP</name>
        <dbReference type="ChEBI" id="CHEBI:30616"/>
    </ligand>
</feature>
<feature type="binding site" evidence="14">
    <location>
        <position position="236"/>
    </location>
    <ligand>
        <name>L-threonine</name>
        <dbReference type="ChEBI" id="CHEBI:57926"/>
    </ligand>
</feature>
<evidence type="ECO:0000256" key="13">
    <source>
        <dbReference type="ARBA" id="ARBA00056339"/>
    </source>
</evidence>
<dbReference type="Pfam" id="PF03481">
    <property type="entry name" value="Sua5_C"/>
    <property type="match status" value="1"/>
</dbReference>
<dbReference type="GO" id="GO:0005737">
    <property type="term" value="C:cytoplasm"/>
    <property type="evidence" value="ECO:0007669"/>
    <property type="project" value="UniProtKB-SubCell"/>
</dbReference>
<keyword evidence="9 14" id="KW-0547">Nucleotide-binding</keyword>
<dbReference type="NCBIfam" id="TIGR00057">
    <property type="entry name" value="L-threonylcarbamoyladenylate synthase"/>
    <property type="match status" value="1"/>
</dbReference>
<comment type="similarity">
    <text evidence="2">Belongs to the SUA5 family.</text>
</comment>
<accession>A0A1E3PWV0</accession>
<comment type="subcellular location">
    <subcellularLocation>
        <location evidence="1">Cytoplasm</location>
    </subcellularLocation>
</comment>
<dbReference type="InterPro" id="IPR005145">
    <property type="entry name" value="Sua5_C"/>
</dbReference>
<feature type="binding site" evidence="14">
    <location>
        <position position="198"/>
    </location>
    <ligand>
        <name>ATP</name>
        <dbReference type="ChEBI" id="CHEBI:30616"/>
    </ligand>
</feature>
<dbReference type="GO" id="GO:0003725">
    <property type="term" value="F:double-stranded RNA binding"/>
    <property type="evidence" value="ECO:0007669"/>
    <property type="project" value="InterPro"/>
</dbReference>
<dbReference type="PANTHER" id="PTHR17490:SF16">
    <property type="entry name" value="THREONYLCARBAMOYL-AMP SYNTHASE"/>
    <property type="match status" value="1"/>
</dbReference>
<evidence type="ECO:0000259" key="15">
    <source>
        <dbReference type="PROSITE" id="PS51163"/>
    </source>
</evidence>
<dbReference type="Gene3D" id="3.90.870.10">
    <property type="entry name" value="DHBP synthase"/>
    <property type="match status" value="1"/>
</dbReference>
<dbReference type="GO" id="GO:0005524">
    <property type="term" value="F:ATP binding"/>
    <property type="evidence" value="ECO:0007669"/>
    <property type="project" value="UniProtKB-KW"/>
</dbReference>
<dbReference type="GO" id="GO:0002949">
    <property type="term" value="P:tRNA threonylcarbamoyladenosine modification"/>
    <property type="evidence" value="ECO:0007669"/>
    <property type="project" value="UniProtKB-ARBA"/>
</dbReference>
<name>A0A1E3PWV0_LIPST</name>
<dbReference type="SUPFAM" id="SSF55821">
    <property type="entry name" value="YrdC/RibB"/>
    <property type="match status" value="1"/>
</dbReference>
<dbReference type="Pfam" id="PF01300">
    <property type="entry name" value="Sua5_yciO_yrdC"/>
    <property type="match status" value="1"/>
</dbReference>
<evidence type="ECO:0000256" key="9">
    <source>
        <dbReference type="ARBA" id="ARBA00022741"/>
    </source>
</evidence>
<dbReference type="InterPro" id="IPR006070">
    <property type="entry name" value="Sua5-like_dom"/>
</dbReference>
<dbReference type="Proteomes" id="UP000094385">
    <property type="component" value="Unassembled WGS sequence"/>
</dbReference>
<organism evidence="16 17">
    <name type="scientific">Lipomyces starkeyi NRRL Y-11557</name>
    <dbReference type="NCBI Taxonomy" id="675824"/>
    <lineage>
        <taxon>Eukaryota</taxon>
        <taxon>Fungi</taxon>
        <taxon>Dikarya</taxon>
        <taxon>Ascomycota</taxon>
        <taxon>Saccharomycotina</taxon>
        <taxon>Lipomycetes</taxon>
        <taxon>Lipomycetales</taxon>
        <taxon>Lipomycetaceae</taxon>
        <taxon>Lipomyces</taxon>
    </lineage>
</organism>
<feature type="non-terminal residue" evidence="16">
    <location>
        <position position="406"/>
    </location>
</feature>
<evidence type="ECO:0000256" key="10">
    <source>
        <dbReference type="ARBA" id="ARBA00022840"/>
    </source>
</evidence>
<feature type="binding site" evidence="14">
    <location>
        <position position="105"/>
    </location>
    <ligand>
        <name>ATP</name>
        <dbReference type="ChEBI" id="CHEBI:30616"/>
    </ligand>
</feature>
<dbReference type="FunFam" id="3.90.870.10:FF:000008">
    <property type="entry name" value="Threonylcarbamoyl-AMP synthase"/>
    <property type="match status" value="1"/>
</dbReference>
<dbReference type="STRING" id="675824.A0A1E3PWV0"/>
<feature type="binding site" evidence="14">
    <location>
        <position position="110"/>
    </location>
    <ligand>
        <name>L-threonine</name>
        <dbReference type="ChEBI" id="CHEBI:57926"/>
    </ligand>
</feature>
<proteinExistence type="inferred from homology"/>
<keyword evidence="17" id="KW-1185">Reference proteome</keyword>
<dbReference type="PIRSF" id="PIRSF004930">
    <property type="entry name" value="Tln_factor_SUA5"/>
    <property type="match status" value="1"/>
</dbReference>
<feature type="binding site" evidence="14">
    <location>
        <position position="176"/>
    </location>
    <ligand>
        <name>L-threonine</name>
        <dbReference type="ChEBI" id="CHEBI:57926"/>
    </ligand>
</feature>
<feature type="binding site" evidence="14">
    <location>
        <position position="196"/>
    </location>
    <ligand>
        <name>ATP</name>
        <dbReference type="ChEBI" id="CHEBI:30616"/>
    </ligand>
</feature>
<keyword evidence="6" id="KW-0808">Transferase</keyword>
<evidence type="ECO:0000256" key="11">
    <source>
        <dbReference type="ARBA" id="ARBA00029774"/>
    </source>
</evidence>
<evidence type="ECO:0000313" key="16">
    <source>
        <dbReference type="EMBL" id="ODQ69895.1"/>
    </source>
</evidence>
<dbReference type="PANTHER" id="PTHR17490">
    <property type="entry name" value="SUA5"/>
    <property type="match status" value="1"/>
</dbReference>
<keyword evidence="5" id="KW-0963">Cytoplasm</keyword>
<feature type="binding site" evidence="14">
    <location>
        <position position="172"/>
    </location>
    <ligand>
        <name>ATP</name>
        <dbReference type="ChEBI" id="CHEBI:30616"/>
    </ligand>
</feature>
<dbReference type="GO" id="GO:0006450">
    <property type="term" value="P:regulation of translational fidelity"/>
    <property type="evidence" value="ECO:0007669"/>
    <property type="project" value="TreeGrafter"/>
</dbReference>
<evidence type="ECO:0000256" key="8">
    <source>
        <dbReference type="ARBA" id="ARBA00022695"/>
    </source>
</evidence>
<feature type="domain" description="YrdC-like" evidence="15">
    <location>
        <begin position="55"/>
        <end position="254"/>
    </location>
</feature>
<evidence type="ECO:0000256" key="12">
    <source>
        <dbReference type="ARBA" id="ARBA00048366"/>
    </source>
</evidence>
<protein>
    <recommendedName>
        <fullName evidence="4">Threonylcarbamoyl-AMP synthase</fullName>
        <ecNumber evidence="3">2.7.7.87</ecNumber>
    </recommendedName>
    <alternativeName>
        <fullName evidence="11">L-threonylcarbamoyladenylate synthase</fullName>
    </alternativeName>
</protein>
<reference evidence="16 17" key="1">
    <citation type="journal article" date="2016" name="Proc. Natl. Acad. Sci. U.S.A.">
        <title>Comparative genomics of biotechnologically important yeasts.</title>
        <authorList>
            <person name="Riley R."/>
            <person name="Haridas S."/>
            <person name="Wolfe K.H."/>
            <person name="Lopes M.R."/>
            <person name="Hittinger C.T."/>
            <person name="Goeker M."/>
            <person name="Salamov A.A."/>
            <person name="Wisecaver J.H."/>
            <person name="Long T.M."/>
            <person name="Calvey C.H."/>
            <person name="Aerts A.L."/>
            <person name="Barry K.W."/>
            <person name="Choi C."/>
            <person name="Clum A."/>
            <person name="Coughlan A.Y."/>
            <person name="Deshpande S."/>
            <person name="Douglass A.P."/>
            <person name="Hanson S.J."/>
            <person name="Klenk H.-P."/>
            <person name="LaButti K.M."/>
            <person name="Lapidus A."/>
            <person name="Lindquist E.A."/>
            <person name="Lipzen A.M."/>
            <person name="Meier-Kolthoff J.P."/>
            <person name="Ohm R.A."/>
            <person name="Otillar R.P."/>
            <person name="Pangilinan J.L."/>
            <person name="Peng Y."/>
            <person name="Rokas A."/>
            <person name="Rosa C.A."/>
            <person name="Scheuner C."/>
            <person name="Sibirny A.A."/>
            <person name="Slot J.C."/>
            <person name="Stielow J.B."/>
            <person name="Sun H."/>
            <person name="Kurtzman C.P."/>
            <person name="Blackwell M."/>
            <person name="Grigoriev I.V."/>
            <person name="Jeffries T.W."/>
        </authorList>
    </citation>
    <scope>NUCLEOTIDE SEQUENCE [LARGE SCALE GENOMIC DNA]</scope>
    <source>
        <strain evidence="16 17">NRRL Y-11557</strain>
    </source>
</reference>
<comment type="function">
    <text evidence="13">Required for the formation of a threonylcarbamoyl group on adenosine at position 37 (t(6)A37) in tRNAs that read codons beginning with adenine. Likely catalyzes the conversion of L-threonine, HCO(3)(-)/CO(2) and ATP to give threonylcarbamoyl-AMP (TC-AMP) as the acyladenylate intermediate, with the release of diphosphate. Required for normal translation, by ensuring translation fidelity at the level of codon recognition, appropriate translation initiation selection and maintenance of reading frame. Also involved in telomere replication. Binds to single-stranded telomeric (ssTG) DNA and positively regulates telomere length.</text>
</comment>
<dbReference type="Gene3D" id="3.40.50.11030">
    <property type="entry name" value="Threonylcarbamoyl-AMP synthase, C-terminal domain"/>
    <property type="match status" value="1"/>
</dbReference>
<dbReference type="GO" id="GO:0061710">
    <property type="term" value="F:L-threonylcarbamoyladenylate synthase"/>
    <property type="evidence" value="ECO:0007669"/>
    <property type="project" value="UniProtKB-EC"/>
</dbReference>
<evidence type="ECO:0000256" key="2">
    <source>
        <dbReference type="ARBA" id="ARBA00007663"/>
    </source>
</evidence>
<sequence>HRTLRGHTTIRATMVSVSSALSPPITTQILPVALSDIDFPRDADMPNIPQSSVTYTNLHRAADMIRNHIAPVAFPTETVYGLGASALSTTAVRQIFAAKNRPLDNPLIVHISSVSQLRRVLHTKIPGIYEPLIQKFWPGPLTIILPLPDPIRNEDGVETPAISPACTPGQNTFGVRMPSHPVARALIAITDTPIAAPSANASSRPSPTTAMHVYTDMAGRIPLILDGGACNVGLESTVVDGTVSPPAILRPGGVSIEEIRKYGGPFWKDVVTGKSEAGQDEKVRTPGMKYRHYSPKAKVVVILGQRDGSDGEIVRYIRGLSGDLKIGVLPSRLFNLDCWDEEIKKKICVVKKLGKSGADISRNLFAHLREVDEAGVDLIIVEGVGEEDEGAAIMNRLRKAATEILD</sequence>
<dbReference type="GO" id="GO:0000049">
    <property type="term" value="F:tRNA binding"/>
    <property type="evidence" value="ECO:0007669"/>
    <property type="project" value="TreeGrafter"/>
</dbReference>
<dbReference type="InterPro" id="IPR017945">
    <property type="entry name" value="DHBP_synth_RibB-like_a/b_dom"/>
</dbReference>
<dbReference type="InterPro" id="IPR010923">
    <property type="entry name" value="T(6)A37_SUA5"/>
</dbReference>
<evidence type="ECO:0000256" key="5">
    <source>
        <dbReference type="ARBA" id="ARBA00022490"/>
    </source>
</evidence>
<dbReference type="PROSITE" id="PS51163">
    <property type="entry name" value="YRDC"/>
    <property type="match status" value="1"/>
</dbReference>
<evidence type="ECO:0000256" key="14">
    <source>
        <dbReference type="PIRSR" id="PIRSR004930-1"/>
    </source>
</evidence>
<dbReference type="OrthoDB" id="412787at2759"/>
<dbReference type="InterPro" id="IPR050156">
    <property type="entry name" value="TC-AMP_synthase_SUA5"/>
</dbReference>
<keyword evidence="10 14" id="KW-0067">ATP-binding</keyword>
<evidence type="ECO:0000256" key="6">
    <source>
        <dbReference type="ARBA" id="ARBA00022679"/>
    </source>
</evidence>
<feature type="binding site" evidence="14">
    <location>
        <position position="293"/>
    </location>
    <ligand>
        <name>ATP</name>
        <dbReference type="ChEBI" id="CHEBI:30616"/>
    </ligand>
</feature>
<dbReference type="AlphaFoldDB" id="A0A1E3PWV0"/>
<feature type="binding site" evidence="14">
    <location>
        <position position="101"/>
    </location>
    <ligand>
        <name>ATP</name>
        <dbReference type="ChEBI" id="CHEBI:30616"/>
    </ligand>
</feature>
<comment type="catalytic activity">
    <reaction evidence="12">
        <text>L-threonine + hydrogencarbonate + ATP = L-threonylcarbamoyladenylate + diphosphate + H2O</text>
        <dbReference type="Rhea" id="RHEA:36407"/>
        <dbReference type="ChEBI" id="CHEBI:15377"/>
        <dbReference type="ChEBI" id="CHEBI:17544"/>
        <dbReference type="ChEBI" id="CHEBI:30616"/>
        <dbReference type="ChEBI" id="CHEBI:33019"/>
        <dbReference type="ChEBI" id="CHEBI:57926"/>
        <dbReference type="ChEBI" id="CHEBI:73682"/>
        <dbReference type="EC" id="2.7.7.87"/>
    </reaction>
</comment>
<dbReference type="InterPro" id="IPR038385">
    <property type="entry name" value="Sua5/YwlC_C"/>
</dbReference>